<dbReference type="InterPro" id="IPR000073">
    <property type="entry name" value="AB_hydrolase_1"/>
</dbReference>
<keyword evidence="2" id="KW-0378">Hydrolase</keyword>
<dbReference type="Gene3D" id="3.40.50.1820">
    <property type="entry name" value="alpha/beta hydrolase"/>
    <property type="match status" value="1"/>
</dbReference>
<dbReference type="InterPro" id="IPR029058">
    <property type="entry name" value="AB_hydrolase_fold"/>
</dbReference>
<organism evidence="2 3">
    <name type="scientific">Polaribacter haliotis</name>
    <dbReference type="NCBI Taxonomy" id="1888915"/>
    <lineage>
        <taxon>Bacteria</taxon>
        <taxon>Pseudomonadati</taxon>
        <taxon>Bacteroidota</taxon>
        <taxon>Flavobacteriia</taxon>
        <taxon>Flavobacteriales</taxon>
        <taxon>Flavobacteriaceae</taxon>
    </lineage>
</organism>
<proteinExistence type="predicted"/>
<dbReference type="SUPFAM" id="SSF53474">
    <property type="entry name" value="alpha/beta-Hydrolases"/>
    <property type="match status" value="1"/>
</dbReference>
<dbReference type="PRINTS" id="PR00111">
    <property type="entry name" value="ABHYDROLASE"/>
</dbReference>
<sequence length="261" mass="29576">MQKSITFKNANISFSDEGKGTAVVLIHGFLENSTMWKDIIPKISKRNRVITIDLLGHGKTECIGYSHSMELFAETIKAVLQHLKIRKYILVGHSLGGYVALAFAEKNPQKVKGLCLMNSTSNEDDVERKNLRLRANKMIQNNFTNMVRMSFSNLFGEESRTKFKKEMKSALHEALQTPIQGYIAGQEGMRIRPNRNDVLAENDFKKLIIIGKKDPVLNYKISLAEAEKTNSEVVVFNDGHMSHIENKLELIEALKSFVKSF</sequence>
<accession>A0A7L8ACY7</accession>
<dbReference type="PANTHER" id="PTHR43798">
    <property type="entry name" value="MONOACYLGLYCEROL LIPASE"/>
    <property type="match status" value="1"/>
</dbReference>
<keyword evidence="3" id="KW-1185">Reference proteome</keyword>
<feature type="domain" description="AB hydrolase-1" evidence="1">
    <location>
        <begin position="22"/>
        <end position="246"/>
    </location>
</feature>
<dbReference type="GO" id="GO:0016787">
    <property type="term" value="F:hydrolase activity"/>
    <property type="evidence" value="ECO:0007669"/>
    <property type="project" value="UniProtKB-KW"/>
</dbReference>
<dbReference type="RefSeq" id="WP_088352553.1">
    <property type="nucleotide sequence ID" value="NZ_CP061813.1"/>
</dbReference>
<dbReference type="AlphaFoldDB" id="A0A7L8ACY7"/>
<dbReference type="Proteomes" id="UP000516764">
    <property type="component" value="Chromosome"/>
</dbReference>
<gene>
    <name evidence="2" type="ORF">H9I45_10920</name>
</gene>
<reference evidence="2 3" key="1">
    <citation type="journal article" date="2016" name="Int. J. Syst. Evol. Microbiol.">
        <title>Polaribacter haliotis sp. nov., isolated from the gut of abalone Haliotis discus hannai.</title>
        <authorList>
            <person name="Kim Y.O."/>
            <person name="Park I.S."/>
            <person name="Park S."/>
            <person name="Nam B.H."/>
            <person name="Park J.M."/>
            <person name="Kim D.G."/>
            <person name="Yoon J.H."/>
        </authorList>
    </citation>
    <scope>NUCLEOTIDE SEQUENCE [LARGE SCALE GENOMIC DNA]</scope>
    <source>
        <strain evidence="2 3">KCTC 52418</strain>
    </source>
</reference>
<evidence type="ECO:0000259" key="1">
    <source>
        <dbReference type="Pfam" id="PF00561"/>
    </source>
</evidence>
<evidence type="ECO:0000313" key="3">
    <source>
        <dbReference type="Proteomes" id="UP000516764"/>
    </source>
</evidence>
<protein>
    <submittedName>
        <fullName evidence="2">Alpha/beta hydrolase</fullName>
    </submittedName>
</protein>
<dbReference type="Pfam" id="PF00561">
    <property type="entry name" value="Abhydrolase_1"/>
    <property type="match status" value="1"/>
</dbReference>
<dbReference type="KEGG" id="phal:H9I45_10920"/>
<dbReference type="EMBL" id="CP061813">
    <property type="protein sequence ID" value="QOD59860.1"/>
    <property type="molecule type" value="Genomic_DNA"/>
</dbReference>
<dbReference type="GO" id="GO:0016020">
    <property type="term" value="C:membrane"/>
    <property type="evidence" value="ECO:0007669"/>
    <property type="project" value="TreeGrafter"/>
</dbReference>
<name>A0A7L8ACY7_9FLAO</name>
<dbReference type="OrthoDB" id="252464at2"/>
<dbReference type="InterPro" id="IPR050266">
    <property type="entry name" value="AB_hydrolase_sf"/>
</dbReference>
<dbReference type="PANTHER" id="PTHR43798:SF33">
    <property type="entry name" value="HYDROLASE, PUTATIVE (AFU_ORTHOLOGUE AFUA_2G14860)-RELATED"/>
    <property type="match status" value="1"/>
</dbReference>
<evidence type="ECO:0000313" key="2">
    <source>
        <dbReference type="EMBL" id="QOD59860.1"/>
    </source>
</evidence>